<dbReference type="Proteomes" id="UP000011760">
    <property type="component" value="Chromosome"/>
</dbReference>
<protein>
    <submittedName>
        <fullName evidence="1">Uncharacterized protein</fullName>
    </submittedName>
</protein>
<dbReference type="EMBL" id="CP004354">
    <property type="protein sequence ID" value="AGG67981.1"/>
    <property type="molecule type" value="Genomic_DNA"/>
</dbReference>
<name>M1TUX0_9CORY</name>
<sequence>MLFACFFFEVLTLHYGNGNAAAGESKDSLDSKEKDPHMDYIVNIFNTVLDSVSEIFSAVVLSS</sequence>
<evidence type="ECO:0000313" key="2">
    <source>
        <dbReference type="Proteomes" id="UP000011760"/>
    </source>
</evidence>
<gene>
    <name evidence="1" type="ORF">H924_12810</name>
</gene>
<dbReference type="PATRIC" id="fig|1121353.3.peg.2617"/>
<dbReference type="STRING" id="1121353.H924_12810"/>
<organism evidence="1 2">
    <name type="scientific">Corynebacterium callunae DSM 20147</name>
    <dbReference type="NCBI Taxonomy" id="1121353"/>
    <lineage>
        <taxon>Bacteria</taxon>
        <taxon>Bacillati</taxon>
        <taxon>Actinomycetota</taxon>
        <taxon>Actinomycetes</taxon>
        <taxon>Mycobacteriales</taxon>
        <taxon>Corynebacteriaceae</taxon>
        <taxon>Corynebacterium</taxon>
    </lineage>
</organism>
<dbReference type="KEGG" id="ccn:H924_12810"/>
<dbReference type="HOGENOM" id="CLU_2878202_0_0_11"/>
<dbReference type="AlphaFoldDB" id="M1TUX0"/>
<proteinExistence type="predicted"/>
<keyword evidence="2" id="KW-1185">Reference proteome</keyword>
<evidence type="ECO:0000313" key="1">
    <source>
        <dbReference type="EMBL" id="AGG67981.1"/>
    </source>
</evidence>
<reference evidence="1 2" key="1">
    <citation type="submission" date="2013-02" db="EMBL/GenBank/DDBJ databases">
        <title>The complete genome sequence of Corynebacterium callunae DSM 20147.</title>
        <authorList>
            <person name="Ruckert C."/>
            <person name="Albersmeier A."/>
            <person name="Kalinowski J."/>
        </authorList>
    </citation>
    <scope>NUCLEOTIDE SEQUENCE [LARGE SCALE GENOMIC DNA]</scope>
    <source>
        <strain evidence="1 2">DSM 20147</strain>
    </source>
</reference>
<accession>M1TUX0</accession>